<evidence type="ECO:0000256" key="2">
    <source>
        <dbReference type="ARBA" id="ARBA00012438"/>
    </source>
</evidence>
<evidence type="ECO:0000256" key="7">
    <source>
        <dbReference type="ARBA" id="ARBA00022989"/>
    </source>
</evidence>
<evidence type="ECO:0000313" key="11">
    <source>
        <dbReference type="Proteomes" id="UP000286270"/>
    </source>
</evidence>
<dbReference type="InterPro" id="IPR036097">
    <property type="entry name" value="HisK_dim/P_sf"/>
</dbReference>
<dbReference type="CDD" id="cd00075">
    <property type="entry name" value="HATPase"/>
    <property type="match status" value="1"/>
</dbReference>
<dbReference type="EMBL" id="QRZH01000027">
    <property type="protein sequence ID" value="RGV48050.1"/>
    <property type="molecule type" value="Genomic_DNA"/>
</dbReference>
<dbReference type="SMART" id="SM00388">
    <property type="entry name" value="HisKA"/>
    <property type="match status" value="1"/>
</dbReference>
<feature type="transmembrane region" description="Helical" evidence="8">
    <location>
        <begin position="7"/>
        <end position="30"/>
    </location>
</feature>
<dbReference type="GO" id="GO:0000155">
    <property type="term" value="F:phosphorelay sensor kinase activity"/>
    <property type="evidence" value="ECO:0007669"/>
    <property type="project" value="InterPro"/>
</dbReference>
<dbReference type="PROSITE" id="PS50109">
    <property type="entry name" value="HIS_KIN"/>
    <property type="match status" value="1"/>
</dbReference>
<dbReference type="InterPro" id="IPR036890">
    <property type="entry name" value="HATPase_C_sf"/>
</dbReference>
<keyword evidence="5 8" id="KW-0812">Transmembrane</keyword>
<evidence type="ECO:0000256" key="1">
    <source>
        <dbReference type="ARBA" id="ARBA00000085"/>
    </source>
</evidence>
<comment type="caution">
    <text evidence="10">The sequence shown here is derived from an EMBL/GenBank/DDBJ whole genome shotgun (WGS) entry which is preliminary data.</text>
</comment>
<feature type="transmembrane region" description="Helical" evidence="8">
    <location>
        <begin position="137"/>
        <end position="160"/>
    </location>
</feature>
<proteinExistence type="predicted"/>
<keyword evidence="3" id="KW-0597">Phosphoprotein</keyword>
<dbReference type="GO" id="GO:0005886">
    <property type="term" value="C:plasma membrane"/>
    <property type="evidence" value="ECO:0007669"/>
    <property type="project" value="TreeGrafter"/>
</dbReference>
<sequence length="445" mass="52085">MKLIYRIIIRIALMLTVVLGAWAVFFYIAVIDEVNDEVDDSLEDYSETIIIRALAGEELPSKNNGSNNQYYLRKVSKEYADEREDICYKDSMVYIVEKEETEPARILTTLFKDDEGQYYELTVSTPTIEKDDLKDAMLGWIIFLYIALLLTILIVCIWIFHRSMKPLYNLLRWLDAYRIGRPNRPLKNETQIMEFRKLNEAAIRNAERSEHIFEQQKQFIGNASHEMQTPLAICRNRLEMLMEDDSLSEAQLEELIKTHQTLEHITKLNKSLLLLSKIDNGQFSETQTVEFNSMLKRYIEDYKEVYGYREIELTLDEQGIFRAEMNESLAVALITNLLKNAFVHNVDGGHIRIEITGHSMTFRNSGTDRPLDATHIFERFYQGSKKEGSTGLGLAIADSICKLQHLTLRYYFEKDEHCFELRKNNFTTECVKTHHRGHRVTQRRF</sequence>
<keyword evidence="8" id="KW-0472">Membrane</keyword>
<evidence type="ECO:0000256" key="6">
    <source>
        <dbReference type="ARBA" id="ARBA00022777"/>
    </source>
</evidence>
<evidence type="ECO:0000256" key="4">
    <source>
        <dbReference type="ARBA" id="ARBA00022679"/>
    </source>
</evidence>
<evidence type="ECO:0000256" key="5">
    <source>
        <dbReference type="ARBA" id="ARBA00022692"/>
    </source>
</evidence>
<evidence type="ECO:0000259" key="9">
    <source>
        <dbReference type="PROSITE" id="PS50109"/>
    </source>
</evidence>
<dbReference type="Pfam" id="PF00512">
    <property type="entry name" value="HisKA"/>
    <property type="match status" value="1"/>
</dbReference>
<dbReference type="Proteomes" id="UP000286270">
    <property type="component" value="Unassembled WGS sequence"/>
</dbReference>
<feature type="domain" description="Histidine kinase" evidence="9">
    <location>
        <begin position="222"/>
        <end position="400"/>
    </location>
</feature>
<protein>
    <recommendedName>
        <fullName evidence="2">histidine kinase</fullName>
        <ecNumber evidence="2">2.7.13.3</ecNumber>
    </recommendedName>
</protein>
<dbReference type="PANTHER" id="PTHR45436">
    <property type="entry name" value="SENSOR HISTIDINE KINASE YKOH"/>
    <property type="match status" value="1"/>
</dbReference>
<keyword evidence="7 8" id="KW-1133">Transmembrane helix</keyword>
<dbReference type="InterPro" id="IPR050428">
    <property type="entry name" value="TCS_sensor_his_kinase"/>
</dbReference>
<dbReference type="Gene3D" id="3.30.565.10">
    <property type="entry name" value="Histidine kinase-like ATPase, C-terminal domain"/>
    <property type="match status" value="1"/>
</dbReference>
<dbReference type="InterPro" id="IPR005467">
    <property type="entry name" value="His_kinase_dom"/>
</dbReference>
<reference evidence="10 11" key="1">
    <citation type="submission" date="2018-08" db="EMBL/GenBank/DDBJ databases">
        <title>A genome reference for cultivated species of the human gut microbiota.</title>
        <authorList>
            <person name="Zou Y."/>
            <person name="Xue W."/>
            <person name="Luo G."/>
        </authorList>
    </citation>
    <scope>NUCLEOTIDE SEQUENCE [LARGE SCALE GENOMIC DNA]</scope>
    <source>
        <strain evidence="10 11">AF14-26</strain>
    </source>
</reference>
<comment type="catalytic activity">
    <reaction evidence="1">
        <text>ATP + protein L-histidine = ADP + protein N-phospho-L-histidine.</text>
        <dbReference type="EC" id="2.7.13.3"/>
    </reaction>
</comment>
<dbReference type="PANTHER" id="PTHR45436:SF5">
    <property type="entry name" value="SENSOR HISTIDINE KINASE TRCS"/>
    <property type="match status" value="1"/>
</dbReference>
<dbReference type="Gene3D" id="1.10.287.130">
    <property type="match status" value="1"/>
</dbReference>
<dbReference type="InterPro" id="IPR003661">
    <property type="entry name" value="HisK_dim/P_dom"/>
</dbReference>
<evidence type="ECO:0000256" key="3">
    <source>
        <dbReference type="ARBA" id="ARBA00022553"/>
    </source>
</evidence>
<accession>A0A412XS94</accession>
<dbReference type="RefSeq" id="WP_122143554.1">
    <property type="nucleotide sequence ID" value="NZ_JAFKPL010000023.1"/>
</dbReference>
<keyword evidence="4" id="KW-0808">Transferase</keyword>
<evidence type="ECO:0000313" key="10">
    <source>
        <dbReference type="EMBL" id="RGV48050.1"/>
    </source>
</evidence>
<organism evidence="10 11">
    <name type="scientific">Bacteroides fragilis</name>
    <dbReference type="NCBI Taxonomy" id="817"/>
    <lineage>
        <taxon>Bacteria</taxon>
        <taxon>Pseudomonadati</taxon>
        <taxon>Bacteroidota</taxon>
        <taxon>Bacteroidia</taxon>
        <taxon>Bacteroidales</taxon>
        <taxon>Bacteroidaceae</taxon>
        <taxon>Bacteroides</taxon>
    </lineage>
</organism>
<dbReference type="AlphaFoldDB" id="A0A412XS94"/>
<gene>
    <name evidence="10" type="ORF">DWW08_21230</name>
</gene>
<dbReference type="SUPFAM" id="SSF47384">
    <property type="entry name" value="Homodimeric domain of signal transducing histidine kinase"/>
    <property type="match status" value="1"/>
</dbReference>
<evidence type="ECO:0000256" key="8">
    <source>
        <dbReference type="SAM" id="Phobius"/>
    </source>
</evidence>
<dbReference type="Pfam" id="PF02518">
    <property type="entry name" value="HATPase_c"/>
    <property type="match status" value="1"/>
</dbReference>
<dbReference type="InterPro" id="IPR003594">
    <property type="entry name" value="HATPase_dom"/>
</dbReference>
<dbReference type="SUPFAM" id="SSF55874">
    <property type="entry name" value="ATPase domain of HSP90 chaperone/DNA topoisomerase II/histidine kinase"/>
    <property type="match status" value="1"/>
</dbReference>
<dbReference type="CDD" id="cd00082">
    <property type="entry name" value="HisKA"/>
    <property type="match status" value="1"/>
</dbReference>
<dbReference type="EC" id="2.7.13.3" evidence="2"/>
<name>A0A412XS94_BACFG</name>
<dbReference type="SMART" id="SM00387">
    <property type="entry name" value="HATPase_c"/>
    <property type="match status" value="1"/>
</dbReference>
<keyword evidence="6 10" id="KW-0418">Kinase</keyword>